<dbReference type="Pfam" id="PF02371">
    <property type="entry name" value="Transposase_20"/>
    <property type="match status" value="1"/>
</dbReference>
<feature type="domain" description="Transposase IS116/IS110/IS902 C-terminal" evidence="2">
    <location>
        <begin position="222"/>
        <end position="304"/>
    </location>
</feature>
<evidence type="ECO:0000259" key="1">
    <source>
        <dbReference type="Pfam" id="PF01548"/>
    </source>
</evidence>
<organism evidence="3 4">
    <name type="scientific">Rhodococcus tukisamuensis</name>
    <dbReference type="NCBI Taxonomy" id="168276"/>
    <lineage>
        <taxon>Bacteria</taxon>
        <taxon>Bacillati</taxon>
        <taxon>Actinomycetota</taxon>
        <taxon>Actinomycetes</taxon>
        <taxon>Mycobacteriales</taxon>
        <taxon>Nocardiaceae</taxon>
        <taxon>Rhodococcus</taxon>
    </lineage>
</organism>
<dbReference type="InterPro" id="IPR047650">
    <property type="entry name" value="Transpos_IS110"/>
</dbReference>
<dbReference type="GO" id="GO:0003677">
    <property type="term" value="F:DNA binding"/>
    <property type="evidence" value="ECO:0007669"/>
    <property type="project" value="InterPro"/>
</dbReference>
<accession>A0A1G6TBD7</accession>
<gene>
    <name evidence="3" type="ORF">SAMN05444580_103449</name>
</gene>
<dbReference type="GO" id="GO:0006313">
    <property type="term" value="P:DNA transposition"/>
    <property type="evidence" value="ECO:0007669"/>
    <property type="project" value="InterPro"/>
</dbReference>
<keyword evidence="4" id="KW-1185">Reference proteome</keyword>
<proteinExistence type="predicted"/>
<dbReference type="RefSeq" id="WP_425439064.1">
    <property type="nucleotide sequence ID" value="NZ_FNAB01000003.1"/>
</dbReference>
<dbReference type="InterPro" id="IPR003346">
    <property type="entry name" value="Transposase_20"/>
</dbReference>
<evidence type="ECO:0000313" key="3">
    <source>
        <dbReference type="EMBL" id="SDD25856.1"/>
    </source>
</evidence>
<protein>
    <submittedName>
        <fullName evidence="3">Transposase</fullName>
    </submittedName>
</protein>
<dbReference type="PANTHER" id="PTHR33055:SF16">
    <property type="entry name" value="TRANSPOSASE FOR INSERTION SEQUENCE ELEMENT IS1547"/>
    <property type="match status" value="1"/>
</dbReference>
<dbReference type="InterPro" id="IPR002525">
    <property type="entry name" value="Transp_IS110-like_N"/>
</dbReference>
<reference evidence="3 4" key="1">
    <citation type="submission" date="2016-10" db="EMBL/GenBank/DDBJ databases">
        <authorList>
            <person name="de Groot N.N."/>
        </authorList>
    </citation>
    <scope>NUCLEOTIDE SEQUENCE [LARGE SCALE GENOMIC DNA]</scope>
    <source>
        <strain evidence="3 4">JCM 11308</strain>
    </source>
</reference>
<dbReference type="STRING" id="168276.SAMN05444580_103449"/>
<dbReference type="AlphaFoldDB" id="A0A1G6TBD7"/>
<evidence type="ECO:0000259" key="2">
    <source>
        <dbReference type="Pfam" id="PF02371"/>
    </source>
</evidence>
<dbReference type="PANTHER" id="PTHR33055">
    <property type="entry name" value="TRANSPOSASE FOR INSERTION SEQUENCE ELEMENT IS1111A"/>
    <property type="match status" value="1"/>
</dbReference>
<dbReference type="NCBIfam" id="NF033542">
    <property type="entry name" value="transpos_IS110"/>
    <property type="match status" value="1"/>
</dbReference>
<name>A0A1G6TBD7_9NOCA</name>
<sequence length="382" mass="42531">MIVIGIDPHKSTHTATAVDPATNRDLGSVRIRSSFDDYAHLITCSKAWPDRIWAVENASGLGHHLTQWLISRGEAVVDVPSTATARVRELSRGGRRKNDRIDAAAAACVAFGQGDFRPVAPEGHTDVLRILDERRVDLVRQNGRLVNHLHALLRELFPGGMERDFDTEDAASQLKAFLPETTADGMRKNVALDIVGDLRRVRFHIEDITTRIKTELAASGTKLLKIPGVGIVTAARILARTGDPTRFVNEAAFANYSGTAPIEVASADKQRHRLSRSGDRTLNSAIHIVAVTQARTPSSDGYAYHQRKMAEGKTSREAMRCLKRQVAKRLWRTMRDDSFTTSRRHLLRRAWSGADECPKNAFQRHILNEWARTPLQTRSLAC</sequence>
<dbReference type="Proteomes" id="UP000199417">
    <property type="component" value="Unassembled WGS sequence"/>
</dbReference>
<feature type="domain" description="Transposase IS110-like N-terminal" evidence="1">
    <location>
        <begin position="4"/>
        <end position="158"/>
    </location>
</feature>
<dbReference type="GO" id="GO:0004803">
    <property type="term" value="F:transposase activity"/>
    <property type="evidence" value="ECO:0007669"/>
    <property type="project" value="InterPro"/>
</dbReference>
<dbReference type="EMBL" id="FNAB01000003">
    <property type="protein sequence ID" value="SDD25856.1"/>
    <property type="molecule type" value="Genomic_DNA"/>
</dbReference>
<dbReference type="Pfam" id="PF01548">
    <property type="entry name" value="DEDD_Tnp_IS110"/>
    <property type="match status" value="1"/>
</dbReference>
<evidence type="ECO:0000313" key="4">
    <source>
        <dbReference type="Proteomes" id="UP000199417"/>
    </source>
</evidence>